<evidence type="ECO:0000313" key="2">
    <source>
        <dbReference type="Proteomes" id="UP001152795"/>
    </source>
</evidence>
<gene>
    <name evidence="1" type="ORF">PACLA_8A086780</name>
</gene>
<dbReference type="EMBL" id="CACRXK020012702">
    <property type="protein sequence ID" value="CAB4023823.1"/>
    <property type="molecule type" value="Genomic_DNA"/>
</dbReference>
<protein>
    <submittedName>
        <fullName evidence="1">Uncharacterized protein</fullName>
    </submittedName>
</protein>
<organism evidence="1 2">
    <name type="scientific">Paramuricea clavata</name>
    <name type="common">Red gorgonian</name>
    <name type="synonym">Violescent sea-whip</name>
    <dbReference type="NCBI Taxonomy" id="317549"/>
    <lineage>
        <taxon>Eukaryota</taxon>
        <taxon>Metazoa</taxon>
        <taxon>Cnidaria</taxon>
        <taxon>Anthozoa</taxon>
        <taxon>Octocorallia</taxon>
        <taxon>Malacalcyonacea</taxon>
        <taxon>Plexauridae</taxon>
        <taxon>Paramuricea</taxon>
    </lineage>
</organism>
<evidence type="ECO:0000313" key="1">
    <source>
        <dbReference type="EMBL" id="CAB4023823.1"/>
    </source>
</evidence>
<reference evidence="1" key="1">
    <citation type="submission" date="2020-04" db="EMBL/GenBank/DDBJ databases">
        <authorList>
            <person name="Alioto T."/>
            <person name="Alioto T."/>
            <person name="Gomez Garrido J."/>
        </authorList>
    </citation>
    <scope>NUCLEOTIDE SEQUENCE</scope>
    <source>
        <strain evidence="1">A484AB</strain>
    </source>
</reference>
<sequence length="103" mass="12251">MDGLCKRKSINMKDLMVGITRAEGDKKNRNSQPWVSLGLKLGKGRSEYQEIEEEKEIEVKNFSSQLRIRAWLKEYLNIENDRKRLRRRILAADLDLAYRRNKK</sequence>
<proteinExistence type="predicted"/>
<dbReference type="Proteomes" id="UP001152795">
    <property type="component" value="Unassembled WGS sequence"/>
</dbReference>
<name>A0A7D9J7J1_PARCT</name>
<keyword evidence="2" id="KW-1185">Reference proteome</keyword>
<accession>A0A7D9J7J1</accession>
<comment type="caution">
    <text evidence="1">The sequence shown here is derived from an EMBL/GenBank/DDBJ whole genome shotgun (WGS) entry which is preliminary data.</text>
</comment>
<dbReference type="AlphaFoldDB" id="A0A7D9J7J1"/>